<proteinExistence type="predicted"/>
<dbReference type="AlphaFoldDB" id="A0A4Q9GXQ1"/>
<gene>
    <name evidence="1" type="ORF">EYE40_09105</name>
</gene>
<comment type="caution">
    <text evidence="1">The sequence shown here is derived from an EMBL/GenBank/DDBJ whole genome shotgun (WGS) entry which is preliminary data.</text>
</comment>
<organism evidence="1 2">
    <name type="scientific">Glaciihabitans arcticus</name>
    <dbReference type="NCBI Taxonomy" id="2668039"/>
    <lineage>
        <taxon>Bacteria</taxon>
        <taxon>Bacillati</taxon>
        <taxon>Actinomycetota</taxon>
        <taxon>Actinomycetes</taxon>
        <taxon>Micrococcales</taxon>
        <taxon>Microbacteriaceae</taxon>
        <taxon>Glaciihabitans</taxon>
    </lineage>
</organism>
<sequence>MADHASEDEFGEVRHRSATVTVPVVARARAGPTATDMMIELWSRERDATVWLYLGDGSDQRLEVTLESAGLLAAALARQLRTAAG</sequence>
<accession>A0A4Q9GXQ1</accession>
<evidence type="ECO:0000313" key="2">
    <source>
        <dbReference type="Proteomes" id="UP000294194"/>
    </source>
</evidence>
<keyword evidence="2" id="KW-1185">Reference proteome</keyword>
<dbReference type="EMBL" id="SISG01000001">
    <property type="protein sequence ID" value="TBN57533.1"/>
    <property type="molecule type" value="Genomic_DNA"/>
</dbReference>
<evidence type="ECO:0000313" key="1">
    <source>
        <dbReference type="EMBL" id="TBN57533.1"/>
    </source>
</evidence>
<protein>
    <submittedName>
        <fullName evidence="1">Uncharacterized protein</fullName>
    </submittedName>
</protein>
<name>A0A4Q9GXQ1_9MICO</name>
<dbReference type="Proteomes" id="UP000294194">
    <property type="component" value="Unassembled WGS sequence"/>
</dbReference>
<dbReference type="RefSeq" id="WP_130981644.1">
    <property type="nucleotide sequence ID" value="NZ_SISG01000001.1"/>
</dbReference>
<reference evidence="2" key="1">
    <citation type="submission" date="2019-02" db="EMBL/GenBank/DDBJ databases">
        <title>Glaciihabitans arcticus sp. nov., a psychrotolerant bacterium isolated from polar soil.</title>
        <authorList>
            <person name="Dahal R.H."/>
        </authorList>
    </citation>
    <scope>NUCLEOTIDE SEQUENCE [LARGE SCALE GENOMIC DNA]</scope>
    <source>
        <strain evidence="2">RP-3-7</strain>
    </source>
</reference>